<comment type="caution">
    <text evidence="1">The sequence shown here is derived from an EMBL/GenBank/DDBJ whole genome shotgun (WGS) entry which is preliminary data.</text>
</comment>
<evidence type="ECO:0008006" key="3">
    <source>
        <dbReference type="Google" id="ProtNLM"/>
    </source>
</evidence>
<accession>A0ABW1SBU3</accession>
<proteinExistence type="predicted"/>
<dbReference type="Proteomes" id="UP001596303">
    <property type="component" value="Unassembled WGS sequence"/>
</dbReference>
<reference evidence="2" key="1">
    <citation type="journal article" date="2019" name="Int. J. Syst. Evol. Microbiol.">
        <title>The Global Catalogue of Microorganisms (GCM) 10K type strain sequencing project: providing services to taxonomists for standard genome sequencing and annotation.</title>
        <authorList>
            <consortium name="The Broad Institute Genomics Platform"/>
            <consortium name="The Broad Institute Genome Sequencing Center for Infectious Disease"/>
            <person name="Wu L."/>
            <person name="Ma J."/>
        </authorList>
    </citation>
    <scope>NUCLEOTIDE SEQUENCE [LARGE SCALE GENOMIC DNA]</scope>
    <source>
        <strain evidence="2">CGMCC-1.15741</strain>
    </source>
</reference>
<evidence type="ECO:0000313" key="2">
    <source>
        <dbReference type="Proteomes" id="UP001596303"/>
    </source>
</evidence>
<dbReference type="RefSeq" id="WP_377379092.1">
    <property type="nucleotide sequence ID" value="NZ_JBHSSW010000012.1"/>
</dbReference>
<protein>
    <recommendedName>
        <fullName evidence="3">DUF2092 domain-containing protein</fullName>
    </recommendedName>
</protein>
<name>A0ABW1SBU3_9PROT</name>
<keyword evidence="2" id="KW-1185">Reference proteome</keyword>
<dbReference type="EMBL" id="JBHSSW010000012">
    <property type="protein sequence ID" value="MFC6198679.1"/>
    <property type="molecule type" value="Genomic_DNA"/>
</dbReference>
<sequence length="288" mass="32339">MRMLVILGMLLTFVRPVLAEELMTIRDFRDDMLLQLQQTYPDFTFEPLNETSITFKTDGEKAAEGQIFVDNSYQLYTVEPDNIDVIMDRVIGRLEDVQPEGPSEKLDDEAFLAGLVLVLRPDTYMDAAPDYSDALVTWPFVADLAQTLAFDSPETLRFVTVAELEEKGISIDQELYERAAANIRVRMGDVYEDSYGSLSLISTENGLGTSYPLLPGVCSAESEDQAFWVIDRETIIRSRLDEGRPGWAETELRTNAFNIRKSGFGMTNSIATCIDGKWDSIPIVATEN</sequence>
<gene>
    <name evidence="1" type="ORF">ACFQDM_11335</name>
</gene>
<evidence type="ECO:0000313" key="1">
    <source>
        <dbReference type="EMBL" id="MFC6198679.1"/>
    </source>
</evidence>
<organism evidence="1 2">
    <name type="scientific">Ponticaulis profundi</name>
    <dbReference type="NCBI Taxonomy" id="2665222"/>
    <lineage>
        <taxon>Bacteria</taxon>
        <taxon>Pseudomonadati</taxon>
        <taxon>Pseudomonadota</taxon>
        <taxon>Alphaproteobacteria</taxon>
        <taxon>Hyphomonadales</taxon>
        <taxon>Hyphomonadaceae</taxon>
        <taxon>Ponticaulis</taxon>
    </lineage>
</organism>